<dbReference type="InterPro" id="IPR019398">
    <property type="entry name" value="Pre-rRNA_process_TSR2"/>
</dbReference>
<dbReference type="GO" id="GO:0005634">
    <property type="term" value="C:nucleus"/>
    <property type="evidence" value="ECO:0000318"/>
    <property type="project" value="GO_Central"/>
</dbReference>
<evidence type="ECO:0000256" key="2">
    <source>
        <dbReference type="ARBA" id="ARBA00022552"/>
    </source>
</evidence>
<dbReference type="GO" id="GO:0000462">
    <property type="term" value="P:maturation of SSU-rRNA from tricistronic rRNA transcript (SSU-rRNA, 5.8S rRNA, LSU-rRNA)"/>
    <property type="evidence" value="ECO:0000318"/>
    <property type="project" value="GO_Central"/>
</dbReference>
<dbReference type="Pfam" id="PF10273">
    <property type="entry name" value="WGG"/>
    <property type="match status" value="1"/>
</dbReference>
<sequence length="118" mass="13672">MECEGVQKPEAVSHLREDIALLLARWNGLQIAVKNQWGGRDSLQKFHQLAADILSWLFQSRGPLYVEDLENLLHESLLLSFNTEIEDGCRATDNDARRILAQKSLHKKMRQTFSIRWL</sequence>
<comment type="similarity">
    <text evidence="1">Belongs to the TSR2 family.</text>
</comment>
<organism evidence="3 4">
    <name type="scientific">Ricinus communis</name>
    <name type="common">Castor bean</name>
    <dbReference type="NCBI Taxonomy" id="3988"/>
    <lineage>
        <taxon>Eukaryota</taxon>
        <taxon>Viridiplantae</taxon>
        <taxon>Streptophyta</taxon>
        <taxon>Embryophyta</taxon>
        <taxon>Tracheophyta</taxon>
        <taxon>Spermatophyta</taxon>
        <taxon>Magnoliopsida</taxon>
        <taxon>eudicotyledons</taxon>
        <taxon>Gunneridae</taxon>
        <taxon>Pentapetalae</taxon>
        <taxon>rosids</taxon>
        <taxon>fabids</taxon>
        <taxon>Malpighiales</taxon>
        <taxon>Euphorbiaceae</taxon>
        <taxon>Acalyphoideae</taxon>
        <taxon>Acalypheae</taxon>
        <taxon>Ricinus</taxon>
    </lineage>
</organism>
<evidence type="ECO:0000313" key="3">
    <source>
        <dbReference type="EMBL" id="EEF45288.1"/>
    </source>
</evidence>
<dbReference type="STRING" id="3988.B9RTQ6"/>
<dbReference type="Proteomes" id="UP000008311">
    <property type="component" value="Unassembled WGS sequence"/>
</dbReference>
<dbReference type="eggNOG" id="KOG4032">
    <property type="taxonomic scope" value="Eukaryota"/>
</dbReference>
<evidence type="ECO:0008006" key="5">
    <source>
        <dbReference type="Google" id="ProtNLM"/>
    </source>
</evidence>
<dbReference type="EMBL" id="EQ973814">
    <property type="protein sequence ID" value="EEF45288.1"/>
    <property type="molecule type" value="Genomic_DNA"/>
</dbReference>
<accession>B9RTQ6</accession>
<protein>
    <recommendedName>
        <fullName evidence="5">Pre-rRNA-processing protein TSR2</fullName>
    </recommendedName>
</protein>
<reference evidence="4" key="1">
    <citation type="journal article" date="2010" name="Nat. Biotechnol.">
        <title>Draft genome sequence of the oilseed species Ricinus communis.</title>
        <authorList>
            <person name="Chan A.P."/>
            <person name="Crabtree J."/>
            <person name="Zhao Q."/>
            <person name="Lorenzi H."/>
            <person name="Orvis J."/>
            <person name="Puiu D."/>
            <person name="Melake-Berhan A."/>
            <person name="Jones K.M."/>
            <person name="Redman J."/>
            <person name="Chen G."/>
            <person name="Cahoon E.B."/>
            <person name="Gedil M."/>
            <person name="Stanke M."/>
            <person name="Haas B.J."/>
            <person name="Wortman J.R."/>
            <person name="Fraser-Liggett C.M."/>
            <person name="Ravel J."/>
            <person name="Rabinowicz P.D."/>
        </authorList>
    </citation>
    <scope>NUCLEOTIDE SEQUENCE [LARGE SCALE GENOMIC DNA]</scope>
    <source>
        <strain evidence="4">cv. Hale</strain>
    </source>
</reference>
<proteinExistence type="inferred from homology"/>
<dbReference type="AlphaFoldDB" id="B9RTQ6"/>
<gene>
    <name evidence="3" type="ORF">RCOM_0911920</name>
</gene>
<dbReference type="PANTHER" id="PTHR21250">
    <property type="entry name" value="PRE-RRNA-PROCESSING PROTEIN TSR2 HOMOLOG"/>
    <property type="match status" value="1"/>
</dbReference>
<evidence type="ECO:0000256" key="1">
    <source>
        <dbReference type="ARBA" id="ARBA00006524"/>
    </source>
</evidence>
<keyword evidence="2" id="KW-0698">rRNA processing</keyword>
<evidence type="ECO:0000313" key="4">
    <source>
        <dbReference type="Proteomes" id="UP000008311"/>
    </source>
</evidence>
<dbReference type="InParanoid" id="B9RTQ6"/>
<name>B9RTQ6_RICCO</name>
<keyword evidence="4" id="KW-1185">Reference proteome</keyword>